<keyword evidence="1" id="KW-0326">Glycosidase</keyword>
<dbReference type="SUPFAM" id="SSF49265">
    <property type="entry name" value="Fibronectin type III"/>
    <property type="match status" value="1"/>
</dbReference>
<feature type="domain" description="Fibronectin type-III" evidence="5">
    <location>
        <begin position="441"/>
        <end position="551"/>
    </location>
</feature>
<accession>A0A511FFL8</accession>
<evidence type="ECO:0000313" key="6">
    <source>
        <dbReference type="EMBL" id="GEL48040.1"/>
    </source>
</evidence>
<gene>
    <name evidence="6" type="ORF">CHO01_31560</name>
    <name evidence="7" type="ORF">HNR08_003520</name>
</gene>
<sequence length="902" mass="94259">MITPHPRGLSTLRARWRASRGVTLVELLVSMVIGTMTAFVVLSVLTSMGLLVTRSVSTTTTLSQLEDASGQLLRDVNDGKRILVADEDALTVQVVRDAVCTQRAWSIDGPDLVVETTTYTTERCSGGSTTARMAVVDGLFTATAPFKFYSALSQSFPMTFPVALNEVTRVTWDLTAQPTYPNAREAKISSGAAFTGRGASSDGTGTQVNDATRPVLQVTTARVGVDQPALKWTDTSPELTKAWTVYRIANPEGTGSGMAATWEAVMRLGPTMLTWTDNTLPDGYTAQYTVQATLTDDRQGPASNQVATGLRPAAPTTTATGQQAGISVAWTRPAGADSFDLYRDGTLWRTWPQMKSDGVDISATTVTWIDATGVGHTHDYRIVAVNRWERAATASRGAADAGAQTNQVSTSTAQDAALGEPGLTATRVLSAVRVEAGAFTAPAAPTATASPTTTWSNVITWAPAAWVGSGPTTKGGVHRDRGWEVRWHERDDSYQNLWVGTGEVPRTSTSKEHTGRTPGMRDSYAVRTCNASGCSAYTPGMYPIQRPAAPACSASGISTRAMTVTVTRPEQFTAYTSTSLTGGTKAAGAAGISGLGEANKTDWAVDGLAHATGQAFSVRNRNASTANDGWSDAGSCRPVTALLAIQIDGLASSTRAIEANAAATNGSSRNITLEGVQTVAGTHGRWDPLRHNTGFTVTARNSDGVNDVADQRTIATQRLTVATPAAPSCSASRDGQYAPTTVRFSSNGSLSRTSASATSAGYYSATATATNTNSDGFNTVSASSYSSCGVTVEARPTPTNTGATPGAASSTCAPYRSAGAVIDGINASMSGANAGAGFTIGGPKSGSYSADRGTYIRGQASDRTLSCAFYRAHPINWALDGTYTEFDYWGSMMWNMSGGGAV</sequence>
<dbReference type="Gene3D" id="2.60.40.10">
    <property type="entry name" value="Immunoglobulins"/>
    <property type="match status" value="1"/>
</dbReference>
<evidence type="ECO:0000259" key="5">
    <source>
        <dbReference type="PROSITE" id="PS50853"/>
    </source>
</evidence>
<evidence type="ECO:0000256" key="4">
    <source>
        <dbReference type="SAM" id="Phobius"/>
    </source>
</evidence>
<dbReference type="EMBL" id="BJVQ01000059">
    <property type="protein sequence ID" value="GEL48040.1"/>
    <property type="molecule type" value="Genomic_DNA"/>
</dbReference>
<dbReference type="RefSeq" id="WP_146839710.1">
    <property type="nucleotide sequence ID" value="NZ_BJVQ01000059.1"/>
</dbReference>
<keyword evidence="2" id="KW-0624">Polysaccharide degradation</keyword>
<dbReference type="OrthoDB" id="4819682at2"/>
<proteinExistence type="predicted"/>
<dbReference type="InterPro" id="IPR013783">
    <property type="entry name" value="Ig-like_fold"/>
</dbReference>
<keyword evidence="4" id="KW-0812">Transmembrane</keyword>
<reference evidence="7 9" key="2">
    <citation type="submission" date="2020-08" db="EMBL/GenBank/DDBJ databases">
        <title>Sequencing the genomes of 1000 actinobacteria strains.</title>
        <authorList>
            <person name="Klenk H.-P."/>
        </authorList>
    </citation>
    <scope>NUCLEOTIDE SEQUENCE [LARGE SCALE GENOMIC DNA]</scope>
    <source>
        <strain evidence="7 9">DSM 9581</strain>
    </source>
</reference>
<feature type="transmembrane region" description="Helical" evidence="4">
    <location>
        <begin position="21"/>
        <end position="45"/>
    </location>
</feature>
<keyword evidence="4" id="KW-1133">Transmembrane helix</keyword>
<keyword evidence="1" id="KW-0378">Hydrolase</keyword>
<feature type="region of interest" description="Disordered" evidence="3">
    <location>
        <begin position="396"/>
        <end position="415"/>
    </location>
</feature>
<dbReference type="InterPro" id="IPR036116">
    <property type="entry name" value="FN3_sf"/>
</dbReference>
<dbReference type="PROSITE" id="PS50853">
    <property type="entry name" value="FN3"/>
    <property type="match status" value="1"/>
</dbReference>
<dbReference type="GO" id="GO:0016798">
    <property type="term" value="F:hydrolase activity, acting on glycosyl bonds"/>
    <property type="evidence" value="ECO:0007669"/>
    <property type="project" value="UniProtKB-KW"/>
</dbReference>
<evidence type="ECO:0000313" key="9">
    <source>
        <dbReference type="Proteomes" id="UP000564629"/>
    </source>
</evidence>
<dbReference type="Proteomes" id="UP000564629">
    <property type="component" value="Unassembled WGS sequence"/>
</dbReference>
<evidence type="ECO:0000256" key="3">
    <source>
        <dbReference type="SAM" id="MobiDB-lite"/>
    </source>
</evidence>
<dbReference type="PROSITE" id="PS00409">
    <property type="entry name" value="PROKAR_NTER_METHYL"/>
    <property type="match status" value="1"/>
</dbReference>
<reference evidence="6 8" key="1">
    <citation type="submission" date="2019-07" db="EMBL/GenBank/DDBJ databases">
        <title>Whole genome shotgun sequence of Cellulomonas hominis NBRC 16055.</title>
        <authorList>
            <person name="Hosoyama A."/>
            <person name="Uohara A."/>
            <person name="Ohji S."/>
            <person name="Ichikawa N."/>
        </authorList>
    </citation>
    <scope>NUCLEOTIDE SEQUENCE [LARGE SCALE GENOMIC DNA]</scope>
    <source>
        <strain evidence="6 8">NBRC 16055</strain>
    </source>
</reference>
<comment type="caution">
    <text evidence="6">The sequence shown here is derived from an EMBL/GenBank/DDBJ whole genome shotgun (WGS) entry which is preliminary data.</text>
</comment>
<dbReference type="InterPro" id="IPR012902">
    <property type="entry name" value="N_methyl_site"/>
</dbReference>
<organism evidence="6 8">
    <name type="scientific">Cellulomonas hominis</name>
    <dbReference type="NCBI Taxonomy" id="156981"/>
    <lineage>
        <taxon>Bacteria</taxon>
        <taxon>Bacillati</taxon>
        <taxon>Actinomycetota</taxon>
        <taxon>Actinomycetes</taxon>
        <taxon>Micrococcales</taxon>
        <taxon>Cellulomonadaceae</taxon>
        <taxon>Cellulomonas</taxon>
    </lineage>
</organism>
<evidence type="ECO:0000313" key="7">
    <source>
        <dbReference type="EMBL" id="MBB5474784.1"/>
    </source>
</evidence>
<dbReference type="InterPro" id="IPR003961">
    <property type="entry name" value="FN3_dom"/>
</dbReference>
<dbReference type="AlphaFoldDB" id="A0A511FFL8"/>
<keyword evidence="2" id="KW-0119">Carbohydrate metabolism</keyword>
<evidence type="ECO:0000313" key="8">
    <source>
        <dbReference type="Proteomes" id="UP000321723"/>
    </source>
</evidence>
<feature type="compositionally biased region" description="Polar residues" evidence="3">
    <location>
        <begin position="404"/>
        <end position="414"/>
    </location>
</feature>
<evidence type="ECO:0000256" key="1">
    <source>
        <dbReference type="ARBA" id="ARBA00023295"/>
    </source>
</evidence>
<keyword evidence="4" id="KW-0472">Membrane</keyword>
<dbReference type="Proteomes" id="UP000321723">
    <property type="component" value="Unassembled WGS sequence"/>
</dbReference>
<dbReference type="GO" id="GO:0000272">
    <property type="term" value="P:polysaccharide catabolic process"/>
    <property type="evidence" value="ECO:0007669"/>
    <property type="project" value="UniProtKB-KW"/>
</dbReference>
<evidence type="ECO:0000256" key="2">
    <source>
        <dbReference type="ARBA" id="ARBA00023326"/>
    </source>
</evidence>
<protein>
    <recommendedName>
        <fullName evidence="5">Fibronectin type-III domain-containing protein</fullName>
    </recommendedName>
</protein>
<keyword evidence="8" id="KW-1185">Reference proteome</keyword>
<name>A0A511FFL8_9CELL</name>
<dbReference type="EMBL" id="JACHDN010000001">
    <property type="protein sequence ID" value="MBB5474784.1"/>
    <property type="molecule type" value="Genomic_DNA"/>
</dbReference>